<dbReference type="HOGENOM" id="CLU_1086593_0_0_1"/>
<dbReference type="AlphaFoldDB" id="G2REW8"/>
<evidence type="ECO:0000313" key="3">
    <source>
        <dbReference type="Proteomes" id="UP000008181"/>
    </source>
</evidence>
<evidence type="ECO:0000313" key="2">
    <source>
        <dbReference type="EMBL" id="AEO70251.1"/>
    </source>
</evidence>
<gene>
    <name evidence="2" type="ORF">THITE_2121431</name>
</gene>
<reference evidence="2 3" key="1">
    <citation type="journal article" date="2011" name="Nat. Biotechnol.">
        <title>Comparative genomic analysis of the thermophilic biomass-degrading fungi Myceliophthora thermophila and Thielavia terrestris.</title>
        <authorList>
            <person name="Berka R.M."/>
            <person name="Grigoriev I.V."/>
            <person name="Otillar R."/>
            <person name="Salamov A."/>
            <person name="Grimwood J."/>
            <person name="Reid I."/>
            <person name="Ishmael N."/>
            <person name="John T."/>
            <person name="Darmond C."/>
            <person name="Moisan M.-C."/>
            <person name="Henrissat B."/>
            <person name="Coutinho P.M."/>
            <person name="Lombard V."/>
            <person name="Natvig D.O."/>
            <person name="Lindquist E."/>
            <person name="Schmutz J."/>
            <person name="Lucas S."/>
            <person name="Harris P."/>
            <person name="Powlowski J."/>
            <person name="Bellemare A."/>
            <person name="Taylor D."/>
            <person name="Butler G."/>
            <person name="de Vries R.P."/>
            <person name="Allijn I.E."/>
            <person name="van den Brink J."/>
            <person name="Ushinsky S."/>
            <person name="Storms R."/>
            <person name="Powell A.J."/>
            <person name="Paulsen I.T."/>
            <person name="Elbourne L.D.H."/>
            <person name="Baker S.E."/>
            <person name="Magnuson J."/>
            <person name="LaBoissiere S."/>
            <person name="Clutterbuck A.J."/>
            <person name="Martinez D."/>
            <person name="Wogulis M."/>
            <person name="de Leon A.L."/>
            <person name="Rey M.W."/>
            <person name="Tsang A."/>
        </authorList>
    </citation>
    <scope>NUCLEOTIDE SEQUENCE [LARGE SCALE GENOMIC DNA]</scope>
    <source>
        <strain evidence="3">ATCC 38088 / NRRL 8126</strain>
    </source>
</reference>
<dbReference type="RefSeq" id="XP_003656587.1">
    <property type="nucleotide sequence ID" value="XM_003656539.1"/>
</dbReference>
<evidence type="ECO:0000256" key="1">
    <source>
        <dbReference type="SAM" id="MobiDB-lite"/>
    </source>
</evidence>
<organism evidence="2 3">
    <name type="scientific">Thermothielavioides terrestris (strain ATCC 38088 / NRRL 8126)</name>
    <name type="common">Thielavia terrestris</name>
    <dbReference type="NCBI Taxonomy" id="578455"/>
    <lineage>
        <taxon>Eukaryota</taxon>
        <taxon>Fungi</taxon>
        <taxon>Dikarya</taxon>
        <taxon>Ascomycota</taxon>
        <taxon>Pezizomycotina</taxon>
        <taxon>Sordariomycetes</taxon>
        <taxon>Sordariomycetidae</taxon>
        <taxon>Sordariales</taxon>
        <taxon>Chaetomiaceae</taxon>
        <taxon>Thermothielavioides</taxon>
        <taxon>Thermothielavioides terrestris</taxon>
    </lineage>
</organism>
<keyword evidence="3" id="KW-1185">Reference proteome</keyword>
<feature type="region of interest" description="Disordered" evidence="1">
    <location>
        <begin position="11"/>
        <end position="90"/>
    </location>
</feature>
<dbReference type="OrthoDB" id="4589197at2759"/>
<proteinExistence type="predicted"/>
<dbReference type="eggNOG" id="ENOG502RJBA">
    <property type="taxonomic scope" value="Eukaryota"/>
</dbReference>
<dbReference type="EMBL" id="CP003013">
    <property type="protein sequence ID" value="AEO70251.1"/>
    <property type="molecule type" value="Genomic_DNA"/>
</dbReference>
<dbReference type="GeneID" id="11522556"/>
<accession>G2REW8</accession>
<sequence length="236" mass="27264">MDLRGYGLPFHTGYTSYSPERSAGIQPDLRDPYGHERDYSLCNLSLSEDQAPERMPRWTSSPKKHTSRGSDRDTGDKYRESEKLLASPRNQNPGIDIALRNLDHEAGASLRVFRAFVQCFEREIESLQDWAEDYTLDTVWRNKIRNICRDRGEREKFRAAASRIASCREAVKEAVKNAKALREVWDDKFKLERQVRTAKKALLNSEWVINLAERAASERLACKQLVIELGEMRCLL</sequence>
<protein>
    <submittedName>
        <fullName evidence="2">Uncharacterized protein</fullName>
    </submittedName>
</protein>
<feature type="compositionally biased region" description="Basic and acidic residues" evidence="1">
    <location>
        <begin position="28"/>
        <end position="39"/>
    </location>
</feature>
<feature type="compositionally biased region" description="Basic and acidic residues" evidence="1">
    <location>
        <begin position="68"/>
        <end position="83"/>
    </location>
</feature>
<dbReference type="Proteomes" id="UP000008181">
    <property type="component" value="Chromosome 5"/>
</dbReference>
<name>G2REW8_THETT</name>
<dbReference type="KEGG" id="ttt:THITE_2121431"/>